<dbReference type="Gene3D" id="3.80.10.10">
    <property type="entry name" value="Ribonuclease Inhibitor"/>
    <property type="match status" value="1"/>
</dbReference>
<name>A0A9P3LA19_9APHY</name>
<comment type="caution">
    <text evidence="1">The sequence shown here is derived from an EMBL/GenBank/DDBJ whole genome shotgun (WGS) entry which is preliminary data.</text>
</comment>
<dbReference type="Proteomes" id="UP000703269">
    <property type="component" value="Unassembled WGS sequence"/>
</dbReference>
<dbReference type="PANTHER" id="PTHR13318:SF247">
    <property type="entry name" value="GH16156P"/>
    <property type="match status" value="1"/>
</dbReference>
<accession>A0A9P3LA19</accession>
<gene>
    <name evidence="1" type="ORF">PsYK624_026280</name>
</gene>
<dbReference type="SUPFAM" id="SSF52047">
    <property type="entry name" value="RNI-like"/>
    <property type="match status" value="1"/>
</dbReference>
<keyword evidence="2" id="KW-1185">Reference proteome</keyword>
<dbReference type="AlphaFoldDB" id="A0A9P3LA19"/>
<dbReference type="EMBL" id="BPQB01000004">
    <property type="protein sequence ID" value="GJE86548.1"/>
    <property type="molecule type" value="Genomic_DNA"/>
</dbReference>
<organism evidence="1 2">
    <name type="scientific">Phanerochaete sordida</name>
    <dbReference type="NCBI Taxonomy" id="48140"/>
    <lineage>
        <taxon>Eukaryota</taxon>
        <taxon>Fungi</taxon>
        <taxon>Dikarya</taxon>
        <taxon>Basidiomycota</taxon>
        <taxon>Agaricomycotina</taxon>
        <taxon>Agaricomycetes</taxon>
        <taxon>Polyporales</taxon>
        <taxon>Phanerochaetaceae</taxon>
        <taxon>Phanerochaete</taxon>
    </lineage>
</organism>
<evidence type="ECO:0000313" key="2">
    <source>
        <dbReference type="Proteomes" id="UP000703269"/>
    </source>
</evidence>
<dbReference type="Gene3D" id="1.20.1280.50">
    <property type="match status" value="1"/>
</dbReference>
<dbReference type="PANTHER" id="PTHR13318">
    <property type="entry name" value="PARTNER OF PAIRED, ISOFORM B-RELATED"/>
    <property type="match status" value="1"/>
</dbReference>
<dbReference type="GO" id="GO:0031146">
    <property type="term" value="P:SCF-dependent proteasomal ubiquitin-dependent protein catabolic process"/>
    <property type="evidence" value="ECO:0007669"/>
    <property type="project" value="TreeGrafter"/>
</dbReference>
<dbReference type="OrthoDB" id="3193283at2759"/>
<dbReference type="InterPro" id="IPR032675">
    <property type="entry name" value="LRR_dom_sf"/>
</dbReference>
<proteinExistence type="predicted"/>
<sequence length="446" mass="50625">MGAVSAHTLPDDILMEIFEAAYQHSPNDRWCPLERNPMIASQVCRRWRQTAISRPHLWCCLHVSRSVELLALWLERSGTIPLHVIFRANEVGYDRHPDASDASPVTLWSLRYLQSLVVLLRHSSRWWHFELETSNISFLEAALETIGRTGLPTLRTLTIRHAGNAIDLPSPVTLPETPWLTKLSTYRIHGSIPPPSCIYHLRQLHLGHCIIFGYELLQLSRTAPNLRELTMEAVEAAVDAEESSLHAITFPVLQTLTFIAVAEWEDLLDRLDAPALETLVCSQCPIWADAASVVALSPQRTFPALRTLCLRHCACEWWGNDGHFFRKTPRVEHLDLTGCTTTYLGVVDGLATLDAAAELLPALRTLTVTDIKDKSFEILVQFLVQRERFGRRIEEVRFGKALYVLPEWRICLVDRLVKVTCLTEEEEEAVIPSEISEERTDGVAYW</sequence>
<reference evidence="1 2" key="1">
    <citation type="submission" date="2021-08" db="EMBL/GenBank/DDBJ databases">
        <title>Draft Genome Sequence of Phanerochaete sordida strain YK-624.</title>
        <authorList>
            <person name="Mori T."/>
            <person name="Dohra H."/>
            <person name="Suzuki T."/>
            <person name="Kawagishi H."/>
            <person name="Hirai H."/>
        </authorList>
    </citation>
    <scope>NUCLEOTIDE SEQUENCE [LARGE SCALE GENOMIC DNA]</scope>
    <source>
        <strain evidence="1 2">YK-624</strain>
    </source>
</reference>
<evidence type="ECO:0000313" key="1">
    <source>
        <dbReference type="EMBL" id="GJE86548.1"/>
    </source>
</evidence>
<protein>
    <submittedName>
        <fullName evidence="1">F-box protein</fullName>
    </submittedName>
</protein>
<dbReference type="GO" id="GO:0019005">
    <property type="term" value="C:SCF ubiquitin ligase complex"/>
    <property type="evidence" value="ECO:0007669"/>
    <property type="project" value="TreeGrafter"/>
</dbReference>